<protein>
    <submittedName>
        <fullName evidence="1">YceK/YidQ family lipoprotein</fullName>
    </submittedName>
</protein>
<dbReference type="AlphaFoldDB" id="A0A7Z3BLE1"/>
<proteinExistence type="predicted"/>
<keyword evidence="1" id="KW-0449">Lipoprotein</keyword>
<dbReference type="Pfam" id="PF07119">
    <property type="entry name" value="DUF1375"/>
    <property type="match status" value="1"/>
</dbReference>
<accession>A0A7Z3BLE1</accession>
<evidence type="ECO:0000313" key="2">
    <source>
        <dbReference type="Proteomes" id="UP000502549"/>
    </source>
</evidence>
<keyword evidence="2" id="KW-1185">Reference proteome</keyword>
<dbReference type="KEGG" id="pmui:G4G71_14565"/>
<dbReference type="InterPro" id="IPR010780">
    <property type="entry name" value="DUF1375"/>
</dbReference>
<name>A0A7Z3BLE1_9PSED</name>
<reference evidence="1 2" key="1">
    <citation type="submission" date="2020-02" db="EMBL/GenBank/DDBJ databases">
        <title>Complete genome sequence of Pseudomonas multiresinivorans ORNL1.</title>
        <authorList>
            <person name="Podar M."/>
        </authorList>
    </citation>
    <scope>NUCLEOTIDE SEQUENCE [LARGE SCALE GENOMIC DNA]</scope>
    <source>
        <strain evidence="2">populi</strain>
    </source>
</reference>
<dbReference type="EMBL" id="CP048833">
    <property type="protein sequence ID" value="QJP09039.1"/>
    <property type="molecule type" value="Genomic_DNA"/>
</dbReference>
<organism evidence="1 2">
    <name type="scientific">Pseudomonas multiresinivorans</name>
    <dbReference type="NCBI Taxonomy" id="95301"/>
    <lineage>
        <taxon>Bacteria</taxon>
        <taxon>Pseudomonadati</taxon>
        <taxon>Pseudomonadota</taxon>
        <taxon>Gammaproteobacteria</taxon>
        <taxon>Pseudomonadales</taxon>
        <taxon>Pseudomonadaceae</taxon>
        <taxon>Pseudomonas</taxon>
    </lineage>
</organism>
<gene>
    <name evidence="1" type="ORF">G4G71_14565</name>
</gene>
<sequence length="71" mass="7328">MGLAVVVLSTNGCASSLGHLFGPCPYVGVQLDAKSWDVAGPLIFLDMPFSAVMDTVLLPLDLATGNSCSGW</sequence>
<evidence type="ECO:0000313" key="1">
    <source>
        <dbReference type="EMBL" id="QJP09039.1"/>
    </source>
</evidence>
<dbReference type="Proteomes" id="UP000502549">
    <property type="component" value="Chromosome"/>
</dbReference>